<evidence type="ECO:0008006" key="3">
    <source>
        <dbReference type="Google" id="ProtNLM"/>
    </source>
</evidence>
<dbReference type="Proteomes" id="UP000237865">
    <property type="component" value="Unassembled WGS sequence"/>
</dbReference>
<dbReference type="NCBIfam" id="NF045726">
    <property type="entry name" value="XXplasma_LP"/>
    <property type="match status" value="1"/>
</dbReference>
<name>A0A2S5R9W8_9MOLU</name>
<dbReference type="GO" id="GO:0016020">
    <property type="term" value="C:membrane"/>
    <property type="evidence" value="ECO:0007669"/>
    <property type="project" value="InterPro"/>
</dbReference>
<evidence type="ECO:0000313" key="1">
    <source>
        <dbReference type="EMBL" id="PPE04090.1"/>
    </source>
</evidence>
<dbReference type="InterPro" id="IPR007880">
    <property type="entry name" value="Spiralin"/>
</dbReference>
<proteinExistence type="predicted"/>
<evidence type="ECO:0000313" key="2">
    <source>
        <dbReference type="Proteomes" id="UP000237865"/>
    </source>
</evidence>
<dbReference type="Pfam" id="PF05215">
    <property type="entry name" value="Spiralin"/>
    <property type="match status" value="3"/>
</dbReference>
<accession>A0A2S5R9W8</accession>
<dbReference type="AlphaFoldDB" id="A0A2S5R9W8"/>
<reference evidence="1 2" key="1">
    <citation type="submission" date="2017-11" db="EMBL/GenBank/DDBJ databases">
        <title>Genome sequence of Entomoplasma lucivorax PIPN-2 (ATCC 49196).</title>
        <authorList>
            <person name="Lo W.-S."/>
            <person name="Gasparich G.E."/>
            <person name="Kuo C.-H."/>
        </authorList>
    </citation>
    <scope>NUCLEOTIDE SEQUENCE [LARGE SCALE GENOMIC DNA]</scope>
    <source>
        <strain evidence="1 2">PIPN-2</strain>
    </source>
</reference>
<dbReference type="InterPro" id="IPR054816">
    <property type="entry name" value="Lipoprotein_mollicutes-type_CS"/>
</dbReference>
<dbReference type="EMBL" id="PHNE01000006">
    <property type="protein sequence ID" value="PPE04090.1"/>
    <property type="molecule type" value="Genomic_DNA"/>
</dbReference>
<organism evidence="1 2">
    <name type="scientific">Williamsoniiplasma lucivorax</name>
    <dbReference type="NCBI Taxonomy" id="209274"/>
    <lineage>
        <taxon>Bacteria</taxon>
        <taxon>Bacillati</taxon>
        <taxon>Mycoplasmatota</taxon>
        <taxon>Mollicutes</taxon>
        <taxon>Entomoplasmatales</taxon>
        <taxon>Williamsoniiplasma</taxon>
    </lineage>
</organism>
<sequence length="392" mass="41638">MKDFFLITYIIELERKLSEEILKMKKLLTLLGSVGMVAATAATVVACNKNETKADIEGKVGEKKSFDLPKDLLKDYKEPKATEVVAKEKTPMLGDIKIILATATTPAKLEFTPTAAGETEIKIEGKKGDATEFTEIKKFSVKVAANVKDLKDLGAVVIKVGMDKAAIETAVQTEVVKLAKDAKLTTDYTIEGIKPQLVAGEKITVKHVEGSKLLSGKQEITIVAADTSAVKSLENLGAVVIKVGMNQAAIETAVQTEVVKLAKDAKLTTDYTIEGIKTPLVAGEKITVKHAKDSKLLTGQKEITIVAADTSAVKSLENLGAVVIKVGMNQAAIETAVQTEVVKLAKDAKLTTDYTIEGIKTPLVAGETITVKHVAGSKLLTSQKVITIAAAA</sequence>
<gene>
    <name evidence="1" type="ORF">ELUCI_v1c08700</name>
</gene>
<comment type="caution">
    <text evidence="1">The sequence shown here is derived from an EMBL/GenBank/DDBJ whole genome shotgun (WGS) entry which is preliminary data.</text>
</comment>
<protein>
    <recommendedName>
        <fullName evidence="3">Lipoprotein</fullName>
    </recommendedName>
</protein>
<keyword evidence="2" id="KW-1185">Reference proteome</keyword>
<dbReference type="NCBIfam" id="NF038029">
    <property type="entry name" value="LP_plasma"/>
    <property type="match status" value="1"/>
</dbReference>